<protein>
    <submittedName>
        <fullName evidence="2">Anti-sigma factor antagonist</fullName>
    </submittedName>
</protein>
<keyword evidence="3" id="KW-1185">Reference proteome</keyword>
<dbReference type="SUPFAM" id="SSF52091">
    <property type="entry name" value="SpoIIaa-like"/>
    <property type="match status" value="1"/>
</dbReference>
<comment type="caution">
    <text evidence="2">The sequence shown here is derived from an EMBL/GenBank/DDBJ whole genome shotgun (WGS) entry which is preliminary data.</text>
</comment>
<dbReference type="InterPro" id="IPR036513">
    <property type="entry name" value="STAS_dom_sf"/>
</dbReference>
<gene>
    <name evidence="2" type="ORF">EDM57_22630</name>
</gene>
<name>A0A3M8AI93_9BACL</name>
<organism evidence="2 3">
    <name type="scientific">Brevibacillus gelatini</name>
    <dbReference type="NCBI Taxonomy" id="1655277"/>
    <lineage>
        <taxon>Bacteria</taxon>
        <taxon>Bacillati</taxon>
        <taxon>Bacillota</taxon>
        <taxon>Bacilli</taxon>
        <taxon>Bacillales</taxon>
        <taxon>Paenibacillaceae</taxon>
        <taxon>Brevibacillus</taxon>
    </lineage>
</organism>
<dbReference type="CDD" id="cd07043">
    <property type="entry name" value="STAS_anti-anti-sigma_factors"/>
    <property type="match status" value="1"/>
</dbReference>
<evidence type="ECO:0000259" key="1">
    <source>
        <dbReference type="PROSITE" id="PS50801"/>
    </source>
</evidence>
<dbReference type="Proteomes" id="UP000268829">
    <property type="component" value="Unassembled WGS sequence"/>
</dbReference>
<dbReference type="Gene3D" id="3.30.750.24">
    <property type="entry name" value="STAS domain"/>
    <property type="match status" value="1"/>
</dbReference>
<reference evidence="2 3" key="1">
    <citation type="submission" date="2018-10" db="EMBL/GenBank/DDBJ databases">
        <title>Phylogenomics of Brevibacillus.</title>
        <authorList>
            <person name="Dunlap C."/>
        </authorList>
    </citation>
    <scope>NUCLEOTIDE SEQUENCE [LARGE SCALE GENOMIC DNA]</scope>
    <source>
        <strain evidence="2 3">DSM 100115</strain>
    </source>
</reference>
<dbReference type="EMBL" id="RHHS01000073">
    <property type="protein sequence ID" value="RNB50894.1"/>
    <property type="molecule type" value="Genomic_DNA"/>
</dbReference>
<evidence type="ECO:0000313" key="3">
    <source>
        <dbReference type="Proteomes" id="UP000268829"/>
    </source>
</evidence>
<dbReference type="AlphaFoldDB" id="A0A3M8AI93"/>
<feature type="domain" description="STAS" evidence="1">
    <location>
        <begin position="1"/>
        <end position="111"/>
    </location>
</feature>
<proteinExistence type="predicted"/>
<evidence type="ECO:0000313" key="2">
    <source>
        <dbReference type="EMBL" id="RNB50894.1"/>
    </source>
</evidence>
<dbReference type="OrthoDB" id="9793697at2"/>
<accession>A0A3M8AI93</accession>
<sequence length="111" mass="12146">MWQMGGTFMSLVMKEEINGSILNVQVIGLMDYSTVDNFMVEIPDNITKIVIDFSGLDFIDSTGIGSILSIIHAAADRGIVVTFEGLNKETDELFELVGVYIIKEALLQGGQ</sequence>
<dbReference type="PROSITE" id="PS50801">
    <property type="entry name" value="STAS"/>
    <property type="match status" value="1"/>
</dbReference>
<dbReference type="Pfam" id="PF01740">
    <property type="entry name" value="STAS"/>
    <property type="match status" value="1"/>
</dbReference>
<dbReference type="InterPro" id="IPR002645">
    <property type="entry name" value="STAS_dom"/>
</dbReference>